<dbReference type="Gene3D" id="3.40.720.10">
    <property type="entry name" value="Alkaline Phosphatase, subunit A"/>
    <property type="match status" value="1"/>
</dbReference>
<evidence type="ECO:0000256" key="4">
    <source>
        <dbReference type="ARBA" id="ARBA00008779"/>
    </source>
</evidence>
<evidence type="ECO:0000256" key="3">
    <source>
        <dbReference type="ARBA" id="ARBA00004348"/>
    </source>
</evidence>
<sequence length="791" mass="91312">MRHGFNYHRDYLPDLIANDSMAFFKLSKRAYPRLPVAMVLSFPSPHGPEDGAPQYQDMFVGNKLHRTPAWNYGPNEDKHWIIRQASRMTKLERDFTDALQRKRLITLLSVDDAIEKLCRELEALGELDNTYILMTSDHGYHLGQFNMLKGKSNAYDTDIRVPFYIRGPDIPHGIRVPNIVLNIDLAPTMLDMAGVNIPPHMDGTSIMKLFQPTSNYKIARKSKKWKYVGSEPWRESFLVEKTRSPEEMGRYMERVNRPTKTDLMKQECEHPDLQPPCKWGQSKVCVEDADGSLHLRKCRAKSKKKCVCTPPPVVTGDVKDMSRTERRQQRKILKLRSDSNQGGFKSRSSLRGKREIVGEPEEDEINNEVIDNAGLETMCEILQNETIICDNEVFSSRQAWREHRKSVENQLRYLRRYMDKLKDIKTFLKNYRPDKELLDTFPGDKTAFSIELSEELEFPSDDDDEDMPRGQIQSTAPPARDRTVSSSVLRTFENIGQNAGSNIQPGEEEGDEEQREVGPDNNLDRTRGGTPNRGRNNGNKEPDRDHGEGILGEECTCKNVEVLEAEDEDLEIEIPMIEMEELSDPEDEDEDDDSAKDNEEDVEEYIESPLLQMQRDDQNQVLSKSERMKAKARAKKLKRKDIIQEKKPCKQTRLSCFHFDRNHWKTPPFWNEGEICACLNTMNNSYYCVRTINATHNFIYCEYVTNFVEYFDMTLGADPYQLVNIAYSLDPVSKAELHNQVDELRTCRGKKCSPSSKRRKGSRKNGVSQPTSFWQTLPQTSSRELWNGWEG</sequence>
<evidence type="ECO:0000313" key="11">
    <source>
        <dbReference type="EnsemblMetazoa" id="XP_030830765"/>
    </source>
</evidence>
<dbReference type="GO" id="GO:0005795">
    <property type="term" value="C:Golgi stack"/>
    <property type="evidence" value="ECO:0007669"/>
    <property type="project" value="UniProtKB-SubCell"/>
</dbReference>
<keyword evidence="5" id="KW-0479">Metal-binding</keyword>
<evidence type="ECO:0000259" key="9">
    <source>
        <dbReference type="Pfam" id="PF00884"/>
    </source>
</evidence>
<feature type="compositionally biased region" description="Polar residues" evidence="8">
    <location>
        <begin position="484"/>
        <end position="504"/>
    </location>
</feature>
<dbReference type="Pfam" id="PF00884">
    <property type="entry name" value="Sulfatase"/>
    <property type="match status" value="1"/>
</dbReference>
<dbReference type="SUPFAM" id="SSF53649">
    <property type="entry name" value="Alkaline phosphatase-like"/>
    <property type="match status" value="1"/>
</dbReference>
<dbReference type="InterPro" id="IPR000917">
    <property type="entry name" value="Sulfatase_N"/>
</dbReference>
<evidence type="ECO:0000256" key="8">
    <source>
        <dbReference type="SAM" id="MobiDB-lite"/>
    </source>
</evidence>
<dbReference type="PANTHER" id="PTHR43108:SF16">
    <property type="entry name" value="EXTRACELLULAR SULFATASE SULF-1 HOMOLOG"/>
    <property type="match status" value="1"/>
</dbReference>
<feature type="compositionally biased region" description="Basic and acidic residues" evidence="8">
    <location>
        <begin position="538"/>
        <end position="548"/>
    </location>
</feature>
<dbReference type="Pfam" id="PF12548">
    <property type="entry name" value="DUF3740"/>
    <property type="match status" value="1"/>
</dbReference>
<evidence type="ECO:0000256" key="2">
    <source>
        <dbReference type="ARBA" id="ARBA00004241"/>
    </source>
</evidence>
<dbReference type="FunCoup" id="A0A7M7N3X2">
    <property type="interactions" value="513"/>
</dbReference>
<evidence type="ECO:0000256" key="6">
    <source>
        <dbReference type="ARBA" id="ARBA00022837"/>
    </source>
</evidence>
<dbReference type="PANTHER" id="PTHR43108">
    <property type="entry name" value="N-ACETYLGLUCOSAMINE-6-SULFATASE FAMILY MEMBER"/>
    <property type="match status" value="1"/>
</dbReference>
<evidence type="ECO:0000259" key="10">
    <source>
        <dbReference type="Pfam" id="PF12548"/>
    </source>
</evidence>
<feature type="compositionally biased region" description="Basic residues" evidence="8">
    <location>
        <begin position="749"/>
        <end position="763"/>
    </location>
</feature>
<protein>
    <submittedName>
        <fullName evidence="11">Uncharacterized protein</fullName>
    </submittedName>
</protein>
<feature type="region of interest" description="Disordered" evidence="8">
    <location>
        <begin position="335"/>
        <end position="362"/>
    </location>
</feature>
<evidence type="ECO:0000256" key="5">
    <source>
        <dbReference type="ARBA" id="ARBA00022723"/>
    </source>
</evidence>
<dbReference type="EnsemblMetazoa" id="XM_030974905">
    <property type="protein sequence ID" value="XP_030830765"/>
    <property type="gene ID" value="LOC100893238"/>
</dbReference>
<feature type="compositionally biased region" description="Polar residues" evidence="8">
    <location>
        <begin position="338"/>
        <end position="349"/>
    </location>
</feature>
<name>A0A7M7N3X2_STRPU</name>
<comment type="similarity">
    <text evidence="4">Belongs to the sulfatase family.</text>
</comment>
<feature type="region of interest" description="Disordered" evidence="8">
    <location>
        <begin position="578"/>
        <end position="602"/>
    </location>
</feature>
<feature type="region of interest" description="Disordered" evidence="8">
    <location>
        <begin position="749"/>
        <end position="791"/>
    </location>
</feature>
<dbReference type="InterPro" id="IPR017850">
    <property type="entry name" value="Alkaline_phosphatase_core_sf"/>
</dbReference>
<dbReference type="RefSeq" id="XP_030830765.1">
    <property type="nucleotide sequence ID" value="XM_030974905.1"/>
</dbReference>
<evidence type="ECO:0000313" key="12">
    <source>
        <dbReference type="Proteomes" id="UP000007110"/>
    </source>
</evidence>
<dbReference type="Proteomes" id="UP000007110">
    <property type="component" value="Unassembled WGS sequence"/>
</dbReference>
<dbReference type="AlphaFoldDB" id="A0A7M7N3X2"/>
<evidence type="ECO:0000256" key="1">
    <source>
        <dbReference type="ARBA" id="ARBA00001913"/>
    </source>
</evidence>
<feature type="compositionally biased region" description="Basic and acidic residues" evidence="8">
    <location>
        <begin position="515"/>
        <end position="527"/>
    </location>
</feature>
<proteinExistence type="inferred from homology"/>
<feature type="region of interest" description="Disordered" evidence="8">
    <location>
        <begin position="457"/>
        <end position="552"/>
    </location>
</feature>
<organism evidence="11 12">
    <name type="scientific">Strongylocentrotus purpuratus</name>
    <name type="common">Purple sea urchin</name>
    <dbReference type="NCBI Taxonomy" id="7668"/>
    <lineage>
        <taxon>Eukaryota</taxon>
        <taxon>Metazoa</taxon>
        <taxon>Echinodermata</taxon>
        <taxon>Eleutherozoa</taxon>
        <taxon>Echinozoa</taxon>
        <taxon>Echinoidea</taxon>
        <taxon>Euechinoidea</taxon>
        <taxon>Echinacea</taxon>
        <taxon>Camarodonta</taxon>
        <taxon>Echinidea</taxon>
        <taxon>Strongylocentrotidae</taxon>
        <taxon>Strongylocentrotus</taxon>
    </lineage>
</organism>
<comment type="subcellular location">
    <subcellularLocation>
        <location evidence="2">Cell surface</location>
    </subcellularLocation>
    <subcellularLocation>
        <location evidence="3">Golgi apparatus</location>
        <location evidence="3">Golgi stack</location>
    </subcellularLocation>
</comment>
<feature type="compositionally biased region" description="Low complexity" evidence="8">
    <location>
        <begin position="528"/>
        <end position="537"/>
    </location>
</feature>
<feature type="compositionally biased region" description="Polar residues" evidence="8">
    <location>
        <begin position="765"/>
        <end position="784"/>
    </location>
</feature>
<dbReference type="OrthoDB" id="96314at2759"/>
<keyword evidence="7" id="KW-0333">Golgi apparatus</keyword>
<keyword evidence="6" id="KW-0106">Calcium</keyword>
<comment type="cofactor">
    <cofactor evidence="1">
        <name>Ca(2+)</name>
        <dbReference type="ChEBI" id="CHEBI:29108"/>
    </cofactor>
</comment>
<dbReference type="OMA" id="GEACACD"/>
<dbReference type="InterPro" id="IPR024609">
    <property type="entry name" value="Extracellular_sulfatase_C"/>
</dbReference>
<keyword evidence="12" id="KW-1185">Reference proteome</keyword>
<dbReference type="GO" id="GO:0046872">
    <property type="term" value="F:metal ion binding"/>
    <property type="evidence" value="ECO:0007669"/>
    <property type="project" value="UniProtKB-KW"/>
</dbReference>
<evidence type="ECO:0000256" key="7">
    <source>
        <dbReference type="ARBA" id="ARBA00023034"/>
    </source>
</evidence>
<dbReference type="InParanoid" id="A0A7M7N3X2"/>
<dbReference type="GO" id="GO:0009986">
    <property type="term" value="C:cell surface"/>
    <property type="evidence" value="ECO:0007669"/>
    <property type="project" value="UniProtKB-SubCell"/>
</dbReference>
<dbReference type="GeneID" id="100893238"/>
<accession>A0A7M7N3X2</accession>
<feature type="domain" description="Extracellular sulfatase C-terminal" evidence="10">
    <location>
        <begin position="328"/>
        <end position="434"/>
    </location>
</feature>
<dbReference type="KEGG" id="spu:100893238"/>
<feature type="domain" description="Sulfatase N-terminal" evidence="9">
    <location>
        <begin position="35"/>
        <end position="195"/>
    </location>
</feature>
<feature type="compositionally biased region" description="Acidic residues" evidence="8">
    <location>
        <begin position="457"/>
        <end position="466"/>
    </location>
</feature>
<reference evidence="12" key="1">
    <citation type="submission" date="2015-02" db="EMBL/GenBank/DDBJ databases">
        <title>Genome sequencing for Strongylocentrotus purpuratus.</title>
        <authorList>
            <person name="Murali S."/>
            <person name="Liu Y."/>
            <person name="Vee V."/>
            <person name="English A."/>
            <person name="Wang M."/>
            <person name="Skinner E."/>
            <person name="Han Y."/>
            <person name="Muzny D.M."/>
            <person name="Worley K.C."/>
            <person name="Gibbs R.A."/>
        </authorList>
    </citation>
    <scope>NUCLEOTIDE SEQUENCE</scope>
</reference>
<reference evidence="11" key="2">
    <citation type="submission" date="2021-01" db="UniProtKB">
        <authorList>
            <consortium name="EnsemblMetazoa"/>
        </authorList>
    </citation>
    <scope>IDENTIFICATION</scope>
</reference>